<gene>
    <name evidence="5" type="ORF">ASPTUDRAFT_191828</name>
</gene>
<name>A0A1L9N289_ASPTC</name>
<evidence type="ECO:0000313" key="6">
    <source>
        <dbReference type="Proteomes" id="UP000184304"/>
    </source>
</evidence>
<dbReference type="Pfam" id="PF00400">
    <property type="entry name" value="WD40"/>
    <property type="match status" value="1"/>
</dbReference>
<proteinExistence type="predicted"/>
<dbReference type="PANTHER" id="PTHR19848:SF8">
    <property type="entry name" value="F-BOX AND WD REPEAT DOMAIN CONTAINING 7"/>
    <property type="match status" value="1"/>
</dbReference>
<feature type="repeat" description="WD" evidence="3">
    <location>
        <begin position="323"/>
        <end position="357"/>
    </location>
</feature>
<dbReference type="OMA" id="LAMHEFP"/>
<feature type="region of interest" description="Disordered" evidence="4">
    <location>
        <begin position="1"/>
        <end position="47"/>
    </location>
</feature>
<dbReference type="SMART" id="SM00320">
    <property type="entry name" value="WD40"/>
    <property type="match status" value="3"/>
</dbReference>
<organism evidence="5 6">
    <name type="scientific">Aspergillus tubingensis (strain CBS 134.48)</name>
    <dbReference type="NCBI Taxonomy" id="767770"/>
    <lineage>
        <taxon>Eukaryota</taxon>
        <taxon>Fungi</taxon>
        <taxon>Dikarya</taxon>
        <taxon>Ascomycota</taxon>
        <taxon>Pezizomycotina</taxon>
        <taxon>Eurotiomycetes</taxon>
        <taxon>Eurotiomycetidae</taxon>
        <taxon>Eurotiales</taxon>
        <taxon>Aspergillaceae</taxon>
        <taxon>Aspergillus</taxon>
        <taxon>Aspergillus subgen. Circumdati</taxon>
    </lineage>
</organism>
<keyword evidence="1 3" id="KW-0853">WD repeat</keyword>
<dbReference type="EMBL" id="KV878204">
    <property type="protein sequence ID" value="OJI83380.1"/>
    <property type="molecule type" value="Genomic_DNA"/>
</dbReference>
<protein>
    <submittedName>
        <fullName evidence="5">Uncharacterized protein</fullName>
    </submittedName>
</protein>
<dbReference type="PANTHER" id="PTHR19848">
    <property type="entry name" value="WD40 REPEAT PROTEIN"/>
    <property type="match status" value="1"/>
</dbReference>
<accession>A0A1L9N289</accession>
<evidence type="ECO:0000313" key="5">
    <source>
        <dbReference type="EMBL" id="OJI83380.1"/>
    </source>
</evidence>
<evidence type="ECO:0000256" key="4">
    <source>
        <dbReference type="SAM" id="MobiDB-lite"/>
    </source>
</evidence>
<dbReference type="InterPro" id="IPR036322">
    <property type="entry name" value="WD40_repeat_dom_sf"/>
</dbReference>
<evidence type="ECO:0000256" key="3">
    <source>
        <dbReference type="PROSITE-ProRule" id="PRU00221"/>
    </source>
</evidence>
<evidence type="ECO:0000256" key="2">
    <source>
        <dbReference type="ARBA" id="ARBA00022737"/>
    </source>
</evidence>
<dbReference type="STRING" id="767770.A0A1L9N289"/>
<sequence>MPQSQKMKKDSAQDVPHKDPEESTPDTHQGILEPSAPAYHMGQESSRVKVSKPITAFTSSSDDKLVAIALEKRINIYTRVGGTFQLVDESGEEPSNILQLSFAPNPTIARGYTLVSSSDHIKLWYLNNQGTILDPSGGRKVDISQLSTEAASGITVKLMGIKDTLSKALEIHTSERQTKLEGNTAIFSPDGRFLICFTQAELGETTQRRPSRIIVWDDISKKPRCDPLGHSDGFLWAGICPDSKLIGAIETNNTVRIWLADSGICKNSFVLPHNAEALNGVFSPDSKHIALNFGVISCPSEIQIFDITTGSRTSRWKCPEYNIESIAWSPNGNLLATAGYFGDFSIWDVTNGLERMKWVADRRGVEDDPGSYLASDIRFCDGGKKLVFNWSGVATMVYDFVTLAMHEFPPGAAGVRGPVCSRNAAFLLIAHSDSTLRQWKLD</sequence>
<dbReference type="AlphaFoldDB" id="A0A1L9N289"/>
<dbReference type="InterPro" id="IPR001680">
    <property type="entry name" value="WD40_rpt"/>
</dbReference>
<keyword evidence="2" id="KW-0677">Repeat</keyword>
<dbReference type="Proteomes" id="UP000184304">
    <property type="component" value="Unassembled WGS sequence"/>
</dbReference>
<dbReference type="InterPro" id="IPR015943">
    <property type="entry name" value="WD40/YVTN_repeat-like_dom_sf"/>
</dbReference>
<dbReference type="OrthoDB" id="2911645at2759"/>
<dbReference type="Gene3D" id="2.130.10.10">
    <property type="entry name" value="YVTN repeat-like/Quinoprotein amine dehydrogenase"/>
    <property type="match status" value="1"/>
</dbReference>
<feature type="compositionally biased region" description="Basic and acidic residues" evidence="4">
    <location>
        <begin position="7"/>
        <end position="21"/>
    </location>
</feature>
<keyword evidence="6" id="KW-1185">Reference proteome</keyword>
<dbReference type="SUPFAM" id="SSF50978">
    <property type="entry name" value="WD40 repeat-like"/>
    <property type="match status" value="1"/>
</dbReference>
<reference evidence="6" key="1">
    <citation type="journal article" date="2017" name="Genome Biol.">
        <title>Comparative genomics reveals high biological diversity and specific adaptations in the industrially and medically important fungal genus Aspergillus.</title>
        <authorList>
            <person name="de Vries R.P."/>
            <person name="Riley R."/>
            <person name="Wiebenga A."/>
            <person name="Aguilar-Osorio G."/>
            <person name="Amillis S."/>
            <person name="Uchima C.A."/>
            <person name="Anderluh G."/>
            <person name="Asadollahi M."/>
            <person name="Askin M."/>
            <person name="Barry K."/>
            <person name="Battaglia E."/>
            <person name="Bayram O."/>
            <person name="Benocci T."/>
            <person name="Braus-Stromeyer S.A."/>
            <person name="Caldana C."/>
            <person name="Canovas D."/>
            <person name="Cerqueira G.C."/>
            <person name="Chen F."/>
            <person name="Chen W."/>
            <person name="Choi C."/>
            <person name="Clum A."/>
            <person name="Dos Santos R.A."/>
            <person name="Damasio A.R."/>
            <person name="Diallinas G."/>
            <person name="Emri T."/>
            <person name="Fekete E."/>
            <person name="Flipphi M."/>
            <person name="Freyberg S."/>
            <person name="Gallo A."/>
            <person name="Gournas C."/>
            <person name="Habgood R."/>
            <person name="Hainaut M."/>
            <person name="Harispe M.L."/>
            <person name="Henrissat B."/>
            <person name="Hilden K.S."/>
            <person name="Hope R."/>
            <person name="Hossain A."/>
            <person name="Karabika E."/>
            <person name="Karaffa L."/>
            <person name="Karanyi Z."/>
            <person name="Krasevec N."/>
            <person name="Kuo A."/>
            <person name="Kusch H."/>
            <person name="LaButti K."/>
            <person name="Lagendijk E.L."/>
            <person name="Lapidus A."/>
            <person name="Levasseur A."/>
            <person name="Lindquist E."/>
            <person name="Lipzen A."/>
            <person name="Logrieco A.F."/>
            <person name="MacCabe A."/>
            <person name="Maekelae M.R."/>
            <person name="Malavazi I."/>
            <person name="Melin P."/>
            <person name="Meyer V."/>
            <person name="Mielnichuk N."/>
            <person name="Miskei M."/>
            <person name="Molnar A.P."/>
            <person name="Mule G."/>
            <person name="Ngan C.Y."/>
            <person name="Orejas M."/>
            <person name="Orosz E."/>
            <person name="Ouedraogo J.P."/>
            <person name="Overkamp K.M."/>
            <person name="Park H.-S."/>
            <person name="Perrone G."/>
            <person name="Piumi F."/>
            <person name="Punt P.J."/>
            <person name="Ram A.F."/>
            <person name="Ramon A."/>
            <person name="Rauscher S."/>
            <person name="Record E."/>
            <person name="Riano-Pachon D.M."/>
            <person name="Robert V."/>
            <person name="Roehrig J."/>
            <person name="Ruller R."/>
            <person name="Salamov A."/>
            <person name="Salih N.S."/>
            <person name="Samson R.A."/>
            <person name="Sandor E."/>
            <person name="Sanguinetti M."/>
            <person name="Schuetze T."/>
            <person name="Sepcic K."/>
            <person name="Shelest E."/>
            <person name="Sherlock G."/>
            <person name="Sophianopoulou V."/>
            <person name="Squina F.M."/>
            <person name="Sun H."/>
            <person name="Susca A."/>
            <person name="Todd R.B."/>
            <person name="Tsang A."/>
            <person name="Unkles S.E."/>
            <person name="van de Wiele N."/>
            <person name="van Rossen-Uffink D."/>
            <person name="Oliveira J.V."/>
            <person name="Vesth T.C."/>
            <person name="Visser J."/>
            <person name="Yu J.-H."/>
            <person name="Zhou M."/>
            <person name="Andersen M.R."/>
            <person name="Archer D.B."/>
            <person name="Baker S.E."/>
            <person name="Benoit I."/>
            <person name="Brakhage A.A."/>
            <person name="Braus G.H."/>
            <person name="Fischer R."/>
            <person name="Frisvad J.C."/>
            <person name="Goldman G.H."/>
            <person name="Houbraken J."/>
            <person name="Oakley B."/>
            <person name="Pocsi I."/>
            <person name="Scazzocchio C."/>
            <person name="Seiboth B."/>
            <person name="vanKuyk P.A."/>
            <person name="Wortman J."/>
            <person name="Dyer P.S."/>
            <person name="Grigoriev I.V."/>
        </authorList>
    </citation>
    <scope>NUCLEOTIDE SEQUENCE [LARGE SCALE GENOMIC DNA]</scope>
    <source>
        <strain evidence="6">CBS 134.48</strain>
    </source>
</reference>
<dbReference type="PROSITE" id="PS50082">
    <property type="entry name" value="WD_REPEATS_2"/>
    <property type="match status" value="1"/>
</dbReference>
<evidence type="ECO:0000256" key="1">
    <source>
        <dbReference type="ARBA" id="ARBA00022574"/>
    </source>
</evidence>
<dbReference type="VEuPathDB" id="FungiDB:ASPTUDRAFT_191828"/>